<feature type="compositionally biased region" description="Polar residues" evidence="1">
    <location>
        <begin position="140"/>
        <end position="150"/>
    </location>
</feature>
<name>A0A103YF25_CYNCS</name>
<evidence type="ECO:0000313" key="2">
    <source>
        <dbReference type="EMBL" id="KVI07911.1"/>
    </source>
</evidence>
<evidence type="ECO:0000256" key="1">
    <source>
        <dbReference type="SAM" id="MobiDB-lite"/>
    </source>
</evidence>
<feature type="region of interest" description="Disordered" evidence="1">
    <location>
        <begin position="1"/>
        <end position="29"/>
    </location>
</feature>
<dbReference type="PANTHER" id="PTHR33737:SF19">
    <property type="entry name" value="BNAA10G12980D PROTEIN"/>
    <property type="match status" value="1"/>
</dbReference>
<accession>A0A103YF25</accession>
<gene>
    <name evidence="2" type="ORF">Ccrd_013726</name>
</gene>
<organism evidence="2 3">
    <name type="scientific">Cynara cardunculus var. scolymus</name>
    <name type="common">Globe artichoke</name>
    <name type="synonym">Cynara scolymus</name>
    <dbReference type="NCBI Taxonomy" id="59895"/>
    <lineage>
        <taxon>Eukaryota</taxon>
        <taxon>Viridiplantae</taxon>
        <taxon>Streptophyta</taxon>
        <taxon>Embryophyta</taxon>
        <taxon>Tracheophyta</taxon>
        <taxon>Spermatophyta</taxon>
        <taxon>Magnoliopsida</taxon>
        <taxon>eudicotyledons</taxon>
        <taxon>Gunneridae</taxon>
        <taxon>Pentapetalae</taxon>
        <taxon>asterids</taxon>
        <taxon>campanulids</taxon>
        <taxon>Asterales</taxon>
        <taxon>Asteraceae</taxon>
        <taxon>Carduoideae</taxon>
        <taxon>Cardueae</taxon>
        <taxon>Carduinae</taxon>
        <taxon>Cynara</taxon>
    </lineage>
</organism>
<feature type="compositionally biased region" description="Polar residues" evidence="1">
    <location>
        <begin position="13"/>
        <end position="29"/>
    </location>
</feature>
<dbReference type="EMBL" id="LEKV01001464">
    <property type="protein sequence ID" value="KVI07911.1"/>
    <property type="molecule type" value="Genomic_DNA"/>
</dbReference>
<feature type="compositionally biased region" description="Basic and acidic residues" evidence="1">
    <location>
        <begin position="46"/>
        <end position="55"/>
    </location>
</feature>
<dbReference type="GO" id="GO:0008017">
    <property type="term" value="F:microtubule binding"/>
    <property type="evidence" value="ECO:0007669"/>
    <property type="project" value="InterPro"/>
</dbReference>
<keyword evidence="3" id="KW-1185">Reference proteome</keyword>
<protein>
    <submittedName>
        <fullName evidence="2">Uncharacterized protein</fullName>
    </submittedName>
</protein>
<feature type="compositionally biased region" description="Acidic residues" evidence="1">
    <location>
        <begin position="1"/>
        <end position="12"/>
    </location>
</feature>
<sequence length="231" mass="25244">MDSDLPLMEDDSLIQQFPDPNQTPSKSSVNYFNCSRFKLPPSHTKSLKDDVHLEKPSSSSFETSNNKENINSNNVEVPKLGTGPMQMKRKKKGGGYNLRKSLAWDRAFFTDEGILDPLELTLITGINANTCGGGLHTISEEGNSSFSSDTRCTKGPKDKETSEEDLLKELPDKSRTSKVKGEKTGCSVGNHDSSPHCKVTHKFYAIDHTSRAGSKVGVPEPLAASSYPFCG</sequence>
<dbReference type="AlphaFoldDB" id="A0A103YF25"/>
<dbReference type="PANTHER" id="PTHR33737">
    <property type="entry name" value="OS05G0121800 PROTEIN"/>
    <property type="match status" value="1"/>
</dbReference>
<dbReference type="Proteomes" id="UP000243975">
    <property type="component" value="Unassembled WGS sequence"/>
</dbReference>
<evidence type="ECO:0000313" key="3">
    <source>
        <dbReference type="Proteomes" id="UP000243975"/>
    </source>
</evidence>
<dbReference type="STRING" id="59895.A0A103YF25"/>
<proteinExistence type="predicted"/>
<feature type="region of interest" description="Disordered" evidence="1">
    <location>
        <begin position="41"/>
        <end position="94"/>
    </location>
</feature>
<feature type="compositionally biased region" description="Basic and acidic residues" evidence="1">
    <location>
        <begin position="151"/>
        <end position="183"/>
    </location>
</feature>
<dbReference type="OMA" id="NESNAME"/>
<comment type="caution">
    <text evidence="2">The sequence shown here is derived from an EMBL/GenBank/DDBJ whole genome shotgun (WGS) entry which is preliminary data.</text>
</comment>
<reference evidence="2 3" key="1">
    <citation type="journal article" date="2016" name="Sci. Rep.">
        <title>The genome sequence of the outbreeding globe artichoke constructed de novo incorporating a phase-aware low-pass sequencing strategy of F1 progeny.</title>
        <authorList>
            <person name="Scaglione D."/>
            <person name="Reyes-Chin-Wo S."/>
            <person name="Acquadro A."/>
            <person name="Froenicke L."/>
            <person name="Portis E."/>
            <person name="Beitel C."/>
            <person name="Tirone M."/>
            <person name="Mauro R."/>
            <person name="Lo Monaco A."/>
            <person name="Mauromicale G."/>
            <person name="Faccioli P."/>
            <person name="Cattivelli L."/>
            <person name="Rieseberg L."/>
            <person name="Michelmore R."/>
            <person name="Lanteri S."/>
        </authorList>
    </citation>
    <scope>NUCLEOTIDE SEQUENCE [LARGE SCALE GENOMIC DNA]</scope>
    <source>
        <strain evidence="2">2C</strain>
    </source>
</reference>
<dbReference type="InterPro" id="IPR045882">
    <property type="entry name" value="GPT1/2"/>
</dbReference>
<feature type="compositionally biased region" description="Low complexity" evidence="1">
    <location>
        <begin position="64"/>
        <end position="77"/>
    </location>
</feature>
<feature type="region of interest" description="Disordered" evidence="1">
    <location>
        <begin position="139"/>
        <end position="192"/>
    </location>
</feature>
<dbReference type="Gramene" id="KVI07911">
    <property type="protein sequence ID" value="KVI07911"/>
    <property type="gene ID" value="Ccrd_013726"/>
</dbReference>